<sequence length="100" mass="9913">VTNLAAPASASGSVNLTWTAPGDDNNTGTAASYDVRYSTATITSGNWSSAVQAAGEPSPQAAGGSQTFTVTGLSAGTTYYFALKTADEASNLSALSNVVS</sequence>
<dbReference type="InterPro" id="IPR013783">
    <property type="entry name" value="Ig-like_fold"/>
</dbReference>
<gene>
    <name evidence="2" type="ORF">K0U00_50980</name>
</gene>
<accession>A0ABS7CND4</accession>
<feature type="non-terminal residue" evidence="2">
    <location>
        <position position="100"/>
    </location>
</feature>
<feature type="non-terminal residue" evidence="2">
    <location>
        <position position="1"/>
    </location>
</feature>
<evidence type="ECO:0000313" key="3">
    <source>
        <dbReference type="Proteomes" id="UP001519887"/>
    </source>
</evidence>
<comment type="caution">
    <text evidence="2">The sequence shown here is derived from an EMBL/GenBank/DDBJ whole genome shotgun (WGS) entry which is preliminary data.</text>
</comment>
<keyword evidence="3" id="KW-1185">Reference proteome</keyword>
<evidence type="ECO:0000259" key="1">
    <source>
        <dbReference type="PROSITE" id="PS50853"/>
    </source>
</evidence>
<organism evidence="2 3">
    <name type="scientific">Paenibacillus sepulcri</name>
    <dbReference type="NCBI Taxonomy" id="359917"/>
    <lineage>
        <taxon>Bacteria</taxon>
        <taxon>Bacillati</taxon>
        <taxon>Bacillota</taxon>
        <taxon>Bacilli</taxon>
        <taxon>Bacillales</taxon>
        <taxon>Paenibacillaceae</taxon>
        <taxon>Paenibacillus</taxon>
    </lineage>
</organism>
<dbReference type="InterPro" id="IPR036116">
    <property type="entry name" value="FN3_sf"/>
</dbReference>
<dbReference type="Pfam" id="PF00041">
    <property type="entry name" value="fn3"/>
    <property type="match status" value="1"/>
</dbReference>
<dbReference type="EMBL" id="JAHZIK010003899">
    <property type="protein sequence ID" value="MBW7462407.1"/>
    <property type="molecule type" value="Genomic_DNA"/>
</dbReference>
<protein>
    <submittedName>
        <fullName evidence="2">Fibronectin type III domain-containing protein</fullName>
    </submittedName>
</protein>
<feature type="domain" description="Fibronectin type-III" evidence="1">
    <location>
        <begin position="1"/>
        <end position="100"/>
    </location>
</feature>
<reference evidence="2 3" key="1">
    <citation type="submission" date="2021-07" db="EMBL/GenBank/DDBJ databases">
        <title>Paenibacillus radiodurans sp. nov., isolated from the southeastern edge of Tengger Desert.</title>
        <authorList>
            <person name="Zhang G."/>
        </authorList>
    </citation>
    <scope>NUCLEOTIDE SEQUENCE [LARGE SCALE GENOMIC DNA]</scope>
    <source>
        <strain evidence="2 3">CCM 7311</strain>
    </source>
</reference>
<dbReference type="InterPro" id="IPR003961">
    <property type="entry name" value="FN3_dom"/>
</dbReference>
<dbReference type="CDD" id="cd00063">
    <property type="entry name" value="FN3"/>
    <property type="match status" value="1"/>
</dbReference>
<proteinExistence type="predicted"/>
<evidence type="ECO:0000313" key="2">
    <source>
        <dbReference type="EMBL" id="MBW7462407.1"/>
    </source>
</evidence>
<dbReference type="Proteomes" id="UP001519887">
    <property type="component" value="Unassembled WGS sequence"/>
</dbReference>
<dbReference type="SUPFAM" id="SSF49265">
    <property type="entry name" value="Fibronectin type III"/>
    <property type="match status" value="1"/>
</dbReference>
<name>A0ABS7CND4_9BACL</name>
<dbReference type="PROSITE" id="PS50853">
    <property type="entry name" value="FN3"/>
    <property type="match status" value="1"/>
</dbReference>
<dbReference type="Gene3D" id="2.60.40.10">
    <property type="entry name" value="Immunoglobulins"/>
    <property type="match status" value="1"/>
</dbReference>